<dbReference type="EMBL" id="CP011412">
    <property type="protein sequence ID" value="AKH19679.1"/>
    <property type="molecule type" value="Genomic_DNA"/>
</dbReference>
<dbReference type="FunFam" id="3.40.50.620:FF:000093">
    <property type="entry name" value="Glutamyl-Q tRNA(Asp) synthetase"/>
    <property type="match status" value="1"/>
</dbReference>
<dbReference type="NCBIfam" id="TIGR03838">
    <property type="entry name" value="queuosine_YadB"/>
    <property type="match status" value="1"/>
</dbReference>
<evidence type="ECO:0000313" key="11">
    <source>
        <dbReference type="Proteomes" id="UP000034410"/>
    </source>
</evidence>
<evidence type="ECO:0000256" key="2">
    <source>
        <dbReference type="ARBA" id="ARBA00022723"/>
    </source>
</evidence>
<feature type="binding site" evidence="7">
    <location>
        <begin position="6"/>
        <end position="10"/>
    </location>
    <ligand>
        <name>L-glutamate</name>
        <dbReference type="ChEBI" id="CHEBI:29985"/>
    </ligand>
</feature>
<feature type="binding site" evidence="7">
    <location>
        <position position="180"/>
    </location>
    <ligand>
        <name>L-glutamate</name>
        <dbReference type="ChEBI" id="CHEBI:29985"/>
    </ligand>
</feature>
<name>A0A0F7JWE6_9GAMM</name>
<keyword evidence="2 7" id="KW-0479">Metal-binding</keyword>
<sequence>MSYRGRFAPSPSGPLHFGSLIAAMGSYLDARKNQGKWLVRMENIDPPREVAGAADDILRTLESFGFEWDEPVLYQSNRLDAYQAAIDQLQQEDLLYRCFCSRSEIQALGIAGAEGVVYPGTCRTGFSLRDVNSKERYALRLITHDRPVVFNDSIWGAINQRIAREIGDFVIRRADGLFAYQLAVVVDDAYQGITDVVRGADLLKSTPRQIYLQGLLNYPTPNYKHLPLARAPDGRKLSKRLGDDPINSSDQITALLAALEFLNQPIPPERPESVGDLWTWAITEWDSRRIINNLDFTG</sequence>
<feature type="binding site" evidence="7">
    <location>
        <position position="118"/>
    </location>
    <ligand>
        <name>Zn(2+)</name>
        <dbReference type="ChEBI" id="CHEBI:29105"/>
    </ligand>
</feature>
<dbReference type="PATRIC" id="fig|1543721.4.peg.861"/>
<keyword evidence="5 7" id="KW-0067">ATP-binding</keyword>
<accession>A0A0F7JWE6</accession>
<evidence type="ECO:0000256" key="4">
    <source>
        <dbReference type="ARBA" id="ARBA00022833"/>
    </source>
</evidence>
<dbReference type="GO" id="GO:0008270">
    <property type="term" value="F:zinc ion binding"/>
    <property type="evidence" value="ECO:0007669"/>
    <property type="project" value="UniProtKB-UniRule"/>
</dbReference>
<dbReference type="InterPro" id="IPR000924">
    <property type="entry name" value="Glu/Gln-tRNA-synth"/>
</dbReference>
<dbReference type="PANTHER" id="PTHR43311:SF1">
    <property type="entry name" value="GLUTAMYL-Q TRNA(ASP) SYNTHETASE"/>
    <property type="match status" value="1"/>
</dbReference>
<evidence type="ECO:0000256" key="1">
    <source>
        <dbReference type="ARBA" id="ARBA00022598"/>
    </source>
</evidence>
<dbReference type="RefSeq" id="WP_046858615.1">
    <property type="nucleotide sequence ID" value="NZ_CP011412.1"/>
</dbReference>
<protein>
    <recommendedName>
        <fullName evidence="7">Glutamyl-Q tRNA(Asp) synthetase</fullName>
        <shortName evidence="7">Glu-Q-RSs</shortName>
        <ecNumber evidence="7">6.1.1.-</ecNumber>
    </recommendedName>
</protein>
<dbReference type="SUPFAM" id="SSF52374">
    <property type="entry name" value="Nucleotidylyl transferase"/>
    <property type="match status" value="1"/>
</dbReference>
<dbReference type="KEGG" id="seds:AAY24_04125"/>
<keyword evidence="6 7" id="KW-0030">Aminoacyl-tRNA synthetase</keyword>
<evidence type="ECO:0000256" key="5">
    <source>
        <dbReference type="ARBA" id="ARBA00022840"/>
    </source>
</evidence>
<dbReference type="Proteomes" id="UP000034410">
    <property type="component" value="Chromosome"/>
</dbReference>
<dbReference type="InterPro" id="IPR014729">
    <property type="entry name" value="Rossmann-like_a/b/a_fold"/>
</dbReference>
<dbReference type="NCBIfam" id="NF004314">
    <property type="entry name" value="PRK05710.1-3"/>
    <property type="match status" value="1"/>
</dbReference>
<dbReference type="InterPro" id="IPR022380">
    <property type="entry name" value="Glu-Q_tRNA(Asp)_Synthase"/>
</dbReference>
<dbReference type="PRINTS" id="PR00987">
    <property type="entry name" value="TRNASYNTHGLU"/>
</dbReference>
<feature type="binding site" evidence="7">
    <location>
        <position position="122"/>
    </location>
    <ligand>
        <name>Zn(2+)</name>
        <dbReference type="ChEBI" id="CHEBI:29105"/>
    </ligand>
</feature>
<feature type="domain" description="Glutamyl/glutaminyl-tRNA synthetase class Ib catalytic" evidence="9">
    <location>
        <begin position="4"/>
        <end position="242"/>
    </location>
</feature>
<keyword evidence="1 7" id="KW-0436">Ligase</keyword>
<dbReference type="NCBIfam" id="NF004315">
    <property type="entry name" value="PRK05710.1-4"/>
    <property type="match status" value="1"/>
</dbReference>
<evidence type="ECO:0000256" key="8">
    <source>
        <dbReference type="RuleBase" id="RU363037"/>
    </source>
</evidence>
<dbReference type="InterPro" id="IPR020058">
    <property type="entry name" value="Glu/Gln-tRNA-synth_Ib_cat-dom"/>
</dbReference>
<evidence type="ECO:0000313" key="10">
    <source>
        <dbReference type="EMBL" id="AKH19679.1"/>
    </source>
</evidence>
<dbReference type="AlphaFoldDB" id="A0A0F7JWE6"/>
<evidence type="ECO:0000256" key="7">
    <source>
        <dbReference type="HAMAP-Rule" id="MF_01428"/>
    </source>
</evidence>
<keyword evidence="8" id="KW-0648">Protein biosynthesis</keyword>
<dbReference type="HAMAP" id="MF_01428">
    <property type="entry name" value="Glu_Q_tRNA_synth"/>
    <property type="match status" value="1"/>
</dbReference>
<organism evidence="10 11">
    <name type="scientific">Sedimenticola thiotaurini</name>
    <dbReference type="NCBI Taxonomy" id="1543721"/>
    <lineage>
        <taxon>Bacteria</taxon>
        <taxon>Pseudomonadati</taxon>
        <taxon>Pseudomonadota</taxon>
        <taxon>Gammaproteobacteria</taxon>
        <taxon>Chromatiales</taxon>
        <taxon>Sedimenticolaceae</taxon>
        <taxon>Sedimenticola</taxon>
    </lineage>
</organism>
<dbReference type="Gene3D" id="3.40.50.620">
    <property type="entry name" value="HUPs"/>
    <property type="match status" value="1"/>
</dbReference>
<dbReference type="InterPro" id="IPR049940">
    <property type="entry name" value="GluQ/Sye"/>
</dbReference>
<feature type="binding site" evidence="7">
    <location>
        <position position="42"/>
    </location>
    <ligand>
        <name>L-glutamate</name>
        <dbReference type="ChEBI" id="CHEBI:29985"/>
    </ligand>
</feature>
<feature type="short sequence motif" description="'KMSKS' region" evidence="7">
    <location>
        <begin position="236"/>
        <end position="240"/>
    </location>
</feature>
<dbReference type="EC" id="6.1.1.-" evidence="7"/>
<evidence type="ECO:0000256" key="3">
    <source>
        <dbReference type="ARBA" id="ARBA00022741"/>
    </source>
</evidence>
<keyword evidence="11" id="KW-1185">Reference proteome</keyword>
<feature type="short sequence motif" description="'HIGH' region" evidence="7">
    <location>
        <begin position="9"/>
        <end position="19"/>
    </location>
</feature>
<dbReference type="GO" id="GO:0006424">
    <property type="term" value="P:glutamyl-tRNA aminoacylation"/>
    <property type="evidence" value="ECO:0007669"/>
    <property type="project" value="InterPro"/>
</dbReference>
<keyword evidence="3 7" id="KW-0547">Nucleotide-binding</keyword>
<proteinExistence type="inferred from homology"/>
<dbReference type="GO" id="GO:0005524">
    <property type="term" value="F:ATP binding"/>
    <property type="evidence" value="ECO:0007669"/>
    <property type="project" value="UniProtKB-KW"/>
</dbReference>
<comment type="function">
    <text evidence="7">Catalyzes the tRNA-independent activation of glutamate in presence of ATP and the subsequent transfer of glutamate onto a tRNA(Asp). Glutamate is transferred on the 2-amino-5-(4,5-dihydroxy-2-cyclopenten-1-yl) moiety of the queuosine in the wobble position of the QUC anticodon.</text>
</comment>
<comment type="similarity">
    <text evidence="7">Belongs to the class-I aminoacyl-tRNA synthetase family. GluQ subfamily.</text>
</comment>
<reference evidence="10 11" key="1">
    <citation type="journal article" date="2015" name="Genome Announc.">
        <title>Complete Genome Sequence of Sedimenticola thiotaurini Strain SIP-G1, a Polyphosphate- and Polyhydroxyalkanoate-Accumulating Sulfur-Oxidizing Gammaproteobacterium Isolated from Salt Marsh Sediments.</title>
        <authorList>
            <person name="Flood B.E."/>
            <person name="Jones D.S."/>
            <person name="Bailey J.V."/>
        </authorList>
    </citation>
    <scope>NUCLEOTIDE SEQUENCE [LARGE SCALE GENOMIC DNA]</scope>
    <source>
        <strain evidence="10 11">SIP-G1</strain>
    </source>
</reference>
<feature type="binding site" evidence="7">
    <location>
        <position position="239"/>
    </location>
    <ligand>
        <name>ATP</name>
        <dbReference type="ChEBI" id="CHEBI:30616"/>
    </ligand>
</feature>
<dbReference type="GO" id="GO:0006400">
    <property type="term" value="P:tRNA modification"/>
    <property type="evidence" value="ECO:0007669"/>
    <property type="project" value="InterPro"/>
</dbReference>
<evidence type="ECO:0000259" key="9">
    <source>
        <dbReference type="Pfam" id="PF00749"/>
    </source>
</evidence>
<dbReference type="GO" id="GO:0004818">
    <property type="term" value="F:glutamate-tRNA ligase activity"/>
    <property type="evidence" value="ECO:0007669"/>
    <property type="project" value="TreeGrafter"/>
</dbReference>
<evidence type="ECO:0000256" key="6">
    <source>
        <dbReference type="ARBA" id="ARBA00023146"/>
    </source>
</evidence>
<feature type="binding site" evidence="7">
    <location>
        <position position="100"/>
    </location>
    <ligand>
        <name>Zn(2+)</name>
        <dbReference type="ChEBI" id="CHEBI:29105"/>
    </ligand>
</feature>
<dbReference type="PANTHER" id="PTHR43311">
    <property type="entry name" value="GLUTAMATE--TRNA LIGASE"/>
    <property type="match status" value="1"/>
</dbReference>
<feature type="binding site" evidence="7">
    <location>
        <position position="98"/>
    </location>
    <ligand>
        <name>Zn(2+)</name>
        <dbReference type="ChEBI" id="CHEBI:29105"/>
    </ligand>
</feature>
<gene>
    <name evidence="7" type="primary">gluQ</name>
    <name evidence="10" type="ORF">AAY24_04125</name>
</gene>
<dbReference type="GO" id="GO:0005829">
    <property type="term" value="C:cytosol"/>
    <property type="evidence" value="ECO:0007669"/>
    <property type="project" value="TreeGrafter"/>
</dbReference>
<dbReference type="OrthoDB" id="9807503at2"/>
<feature type="binding site" evidence="7">
    <location>
        <position position="198"/>
    </location>
    <ligand>
        <name>L-glutamate</name>
        <dbReference type="ChEBI" id="CHEBI:29985"/>
    </ligand>
</feature>
<dbReference type="Pfam" id="PF00749">
    <property type="entry name" value="tRNA-synt_1c"/>
    <property type="match status" value="1"/>
</dbReference>
<keyword evidence="4 7" id="KW-0862">Zinc</keyword>
<comment type="cofactor">
    <cofactor evidence="7">
        <name>Zn(2+)</name>
        <dbReference type="ChEBI" id="CHEBI:29105"/>
    </cofactor>
    <text evidence="7">Binds 1 zinc ion per subunit.</text>
</comment>